<dbReference type="Proteomes" id="UP000290189">
    <property type="component" value="Unassembled WGS sequence"/>
</dbReference>
<feature type="domain" description="Peptidase M16 C-terminal" evidence="4">
    <location>
        <begin position="240"/>
        <end position="420"/>
    </location>
</feature>
<reference evidence="5 7" key="1">
    <citation type="submission" date="2015-02" db="EMBL/GenBank/DDBJ databases">
        <authorList>
            <person name="Chooi Y.-H."/>
        </authorList>
    </citation>
    <scope>NUCLEOTIDE SEQUENCE [LARGE SCALE GENOMIC DNA]</scope>
    <source>
        <strain evidence="5">E3</strain>
    </source>
</reference>
<dbReference type="AlphaFoldDB" id="A0A0G4IYC8"/>
<dbReference type="OMA" id="LKYHHSP"/>
<evidence type="ECO:0000256" key="2">
    <source>
        <dbReference type="ARBA" id="ARBA00007261"/>
    </source>
</evidence>
<dbReference type="STRING" id="37360.A0A0G4IYC8"/>
<dbReference type="GO" id="GO:0046872">
    <property type="term" value="F:metal ion binding"/>
    <property type="evidence" value="ECO:0007669"/>
    <property type="project" value="InterPro"/>
</dbReference>
<evidence type="ECO:0000313" key="7">
    <source>
        <dbReference type="Proteomes" id="UP000039324"/>
    </source>
</evidence>
<keyword evidence="6" id="KW-0496">Mitochondrion</keyword>
<dbReference type="InterPro" id="IPR050361">
    <property type="entry name" value="MPP/UQCRC_Complex"/>
</dbReference>
<evidence type="ECO:0000256" key="1">
    <source>
        <dbReference type="ARBA" id="ARBA00002123"/>
    </source>
</evidence>
<dbReference type="GO" id="GO:0005739">
    <property type="term" value="C:mitochondrion"/>
    <property type="evidence" value="ECO:0007669"/>
    <property type="project" value="TreeGrafter"/>
</dbReference>
<dbReference type="Pfam" id="PF00675">
    <property type="entry name" value="Peptidase_M16"/>
    <property type="match status" value="1"/>
</dbReference>
<dbReference type="PANTHER" id="PTHR11851">
    <property type="entry name" value="METALLOPROTEASE"/>
    <property type="match status" value="1"/>
</dbReference>
<dbReference type="Proteomes" id="UP000039324">
    <property type="component" value="Unassembled WGS sequence"/>
</dbReference>
<evidence type="ECO:0008006" key="9">
    <source>
        <dbReference type="Google" id="ProtNLM"/>
    </source>
</evidence>
<evidence type="ECO:0000313" key="5">
    <source>
        <dbReference type="EMBL" id="CEP00358.1"/>
    </source>
</evidence>
<comment type="function">
    <text evidence="1">Substrate recognition and binding subunit of the essential mitochondrial processing protease (MPP), which cleaves the mitochondrial sequence off newly imported precursors proteins.</text>
</comment>
<feature type="domain" description="Peptidase M16 N-terminal" evidence="3">
    <location>
        <begin position="85"/>
        <end position="227"/>
    </location>
</feature>
<gene>
    <name evidence="5" type="ORF">PBRA_001412</name>
    <name evidence="6" type="ORF">PLBR_LOCUS1349</name>
</gene>
<dbReference type="EMBL" id="CDSF01000101">
    <property type="protein sequence ID" value="CEP00358.1"/>
    <property type="molecule type" value="Genomic_DNA"/>
</dbReference>
<reference evidence="6 8" key="2">
    <citation type="submission" date="2018-03" db="EMBL/GenBank/DDBJ databases">
        <authorList>
            <person name="Fogelqvist J."/>
        </authorList>
    </citation>
    <scope>NUCLEOTIDE SEQUENCE [LARGE SCALE GENOMIC DNA]</scope>
</reference>
<dbReference type="OrthoDB" id="277191at2759"/>
<evidence type="ECO:0000259" key="4">
    <source>
        <dbReference type="Pfam" id="PF05193"/>
    </source>
</evidence>
<organism evidence="5 7">
    <name type="scientific">Plasmodiophora brassicae</name>
    <name type="common">Clubroot disease agent</name>
    <dbReference type="NCBI Taxonomy" id="37360"/>
    <lineage>
        <taxon>Eukaryota</taxon>
        <taxon>Sar</taxon>
        <taxon>Rhizaria</taxon>
        <taxon>Endomyxa</taxon>
        <taxon>Phytomyxea</taxon>
        <taxon>Plasmodiophorida</taxon>
        <taxon>Plasmodiophoridae</taxon>
        <taxon>Plasmodiophora</taxon>
    </lineage>
</organism>
<dbReference type="PANTHER" id="PTHR11851:SF49">
    <property type="entry name" value="MITOCHONDRIAL-PROCESSING PEPTIDASE SUBUNIT ALPHA"/>
    <property type="match status" value="1"/>
</dbReference>
<evidence type="ECO:0000259" key="3">
    <source>
        <dbReference type="Pfam" id="PF00675"/>
    </source>
</evidence>
<evidence type="ECO:0000313" key="6">
    <source>
        <dbReference type="EMBL" id="SPQ94134.1"/>
    </source>
</evidence>
<evidence type="ECO:0000313" key="8">
    <source>
        <dbReference type="Proteomes" id="UP000290189"/>
    </source>
</evidence>
<name>A0A0G4IYC8_PLABS</name>
<accession>A0A0G4IYC8</accession>
<keyword evidence="7" id="KW-1185">Reference proteome</keyword>
<geneLocation type="mitochondrion" evidence="6"/>
<comment type="similarity">
    <text evidence="2">Belongs to the peptidase M16 family.</text>
</comment>
<protein>
    <recommendedName>
        <fullName evidence="9">Mitochondrial-processing peptidase subunit alpha</fullName>
    </recommendedName>
</protein>
<dbReference type="InterPro" id="IPR011249">
    <property type="entry name" value="Metalloenz_LuxS/M16"/>
</dbReference>
<dbReference type="InterPro" id="IPR011765">
    <property type="entry name" value="Pept_M16_N"/>
</dbReference>
<dbReference type="SUPFAM" id="SSF63411">
    <property type="entry name" value="LuxS/MPP-like metallohydrolase"/>
    <property type="match status" value="2"/>
</dbReference>
<dbReference type="Gene3D" id="3.30.830.10">
    <property type="entry name" value="Metalloenzyme, LuxS/M16 peptidase-like"/>
    <property type="match status" value="2"/>
</dbReference>
<dbReference type="Pfam" id="PF05193">
    <property type="entry name" value="Peptidase_M16_C"/>
    <property type="match status" value="1"/>
</dbReference>
<dbReference type="EMBL" id="OVEO01000002">
    <property type="protein sequence ID" value="SPQ94134.1"/>
    <property type="molecule type" value="Genomic_DNA"/>
</dbReference>
<dbReference type="InterPro" id="IPR007863">
    <property type="entry name" value="Peptidase_M16_C"/>
</dbReference>
<sequence length="501" mass="53285">MMSMASRAVPRMASAAGGRRWRTAISQESRSIFDRILGRTASRAVPLDTPFPLKIAPSAVPEATSGPVDMPPAEVTKLANGVRVVSTTSVLPGASVGLMIAGGSRYAPLPGLPHVLSALSLQSSTTRSEIAAQRAIGELGGQFASEANRDFISIRADVLPNDAHTALEIIADVARNGTFDPEEINSRVDHYRHQIEHVLSRDVETITQDALHSAAFNHKGLGLPLHATLDNVNALRDPAVVKAFRDSVIRPDRIVVVGAGVDHGDLVHTAKKALGDMQGAGEPAPAVASPYVGGEFRSSTPSHDGFVHVALGFGCGGWKSDDVYAVCALSMLMGGGGSFSAGGPGKGMYSRLYMRVLTGNAWVQSALCHTALHDDVSVLSLQAFGAPEDGSKLMEILVREAKMMSRDLSTEEVERAKNQLKSSLFMNLEQRQILFEDLGQHVLTFGKRVEPEALAAKIDALRPEDLARVASRMVSGPPTLAVWGDVAHQVHSQAEVAVLLK</sequence>
<proteinExistence type="inferred from homology"/>